<dbReference type="Proteomes" id="UP001161325">
    <property type="component" value="Unassembled WGS sequence"/>
</dbReference>
<dbReference type="RefSeq" id="WP_284349120.1">
    <property type="nucleotide sequence ID" value="NZ_BRXS01000002.1"/>
</dbReference>
<evidence type="ECO:0000313" key="2">
    <source>
        <dbReference type="Proteomes" id="UP001161325"/>
    </source>
</evidence>
<keyword evidence="2" id="KW-1185">Reference proteome</keyword>
<dbReference type="InterPro" id="IPR007416">
    <property type="entry name" value="YggL_50S_bp"/>
</dbReference>
<evidence type="ECO:0000313" key="1">
    <source>
        <dbReference type="EMBL" id="GLC24674.1"/>
    </source>
</evidence>
<name>A0AA37VE62_9BACT</name>
<organism evidence="1 2">
    <name type="scientific">Roseisolibacter agri</name>
    <dbReference type="NCBI Taxonomy" id="2014610"/>
    <lineage>
        <taxon>Bacteria</taxon>
        <taxon>Pseudomonadati</taxon>
        <taxon>Gemmatimonadota</taxon>
        <taxon>Gemmatimonadia</taxon>
        <taxon>Gemmatimonadales</taxon>
        <taxon>Gemmatimonadaceae</taxon>
        <taxon>Roseisolibacter</taxon>
    </lineage>
</organism>
<protein>
    <submittedName>
        <fullName evidence="1">Uncharacterized protein</fullName>
    </submittedName>
</protein>
<dbReference type="EMBL" id="BRXS01000002">
    <property type="protein sequence ID" value="GLC24674.1"/>
    <property type="molecule type" value="Genomic_DNA"/>
</dbReference>
<dbReference type="AlphaFoldDB" id="A0AA37VE62"/>
<gene>
    <name evidence="1" type="ORF">rosag_11870</name>
</gene>
<accession>A0AA37VE62</accession>
<sequence>MSAPCPEYGFTFACRLAPGLDADAVRALRDAFVGVLESRGLAAAGGGDATWHHVISRDGGQAIDADREALEAWADARAEIVEATVGPLQDLTDVESRNAIG</sequence>
<comment type="caution">
    <text evidence="1">The sequence shown here is derived from an EMBL/GenBank/DDBJ whole genome shotgun (WGS) entry which is preliminary data.</text>
</comment>
<reference evidence="1" key="1">
    <citation type="submission" date="2022-08" db="EMBL/GenBank/DDBJ databases">
        <title>Draft genome sequencing of Roseisolibacter agri AW1220.</title>
        <authorList>
            <person name="Tobiishi Y."/>
            <person name="Tonouchi A."/>
        </authorList>
    </citation>
    <scope>NUCLEOTIDE SEQUENCE</scope>
    <source>
        <strain evidence="1">AW1220</strain>
    </source>
</reference>
<proteinExistence type="predicted"/>
<dbReference type="Pfam" id="PF04320">
    <property type="entry name" value="YggL_50S_bp"/>
    <property type="match status" value="1"/>
</dbReference>